<dbReference type="InterPro" id="IPR036034">
    <property type="entry name" value="PDZ_sf"/>
</dbReference>
<evidence type="ECO:0000256" key="6">
    <source>
        <dbReference type="ARBA" id="ARBA00022825"/>
    </source>
</evidence>
<dbReference type="Gene3D" id="2.130.10.10">
    <property type="entry name" value="YVTN repeat-like/Quinoprotein amine dehydrogenase"/>
    <property type="match status" value="1"/>
</dbReference>
<dbReference type="SUPFAM" id="SSF69304">
    <property type="entry name" value="Tricorn protease N-terminal domain"/>
    <property type="match status" value="1"/>
</dbReference>
<evidence type="ECO:0000256" key="9">
    <source>
        <dbReference type="PIRSR" id="PIRSR036421-3"/>
    </source>
</evidence>
<dbReference type="InterPro" id="IPR005151">
    <property type="entry name" value="Tail-specific_protease"/>
</dbReference>
<dbReference type="Proteomes" id="UP000235916">
    <property type="component" value="Unassembled WGS sequence"/>
</dbReference>
<evidence type="ECO:0000256" key="5">
    <source>
        <dbReference type="ARBA" id="ARBA00022801"/>
    </source>
</evidence>
<dbReference type="RefSeq" id="WP_102766581.1">
    <property type="nucleotide sequence ID" value="NZ_POSP01000001.1"/>
</dbReference>
<comment type="subcellular location">
    <subcellularLocation>
        <location evidence="1 7">Cytoplasm</location>
    </subcellularLocation>
</comment>
<feature type="site" description="Transition state stabilizer; via amide nitrogen" evidence="9">
    <location>
        <position position="1030"/>
    </location>
</feature>
<dbReference type="InterPro" id="IPR029045">
    <property type="entry name" value="ClpP/crotonase-like_dom_sf"/>
</dbReference>
<evidence type="ECO:0000256" key="1">
    <source>
        <dbReference type="ARBA" id="ARBA00004496"/>
    </source>
</evidence>
<evidence type="ECO:0000256" key="11">
    <source>
        <dbReference type="SAM" id="SignalP"/>
    </source>
</evidence>
<dbReference type="Gene3D" id="2.120.10.60">
    <property type="entry name" value="Tricorn protease N-terminal domain"/>
    <property type="match status" value="1"/>
</dbReference>
<sequence length="1143" mass="125314">MNPRTPLRLHRLTLAAAISCAALSSLAATTAASGGNTPNPGFFRQPTLQGENLVFVAEGDLWRVNARGGRAERITTHAGQEGSPVLSRDGRWLAYTAQYDGPGDVYLMPVQGGLPQRLSWEGNAGQRVWGFSALGEVIYSGPSQSGQPVTQLYAVDPVTQTRRALPVAQASDGAISSDGRQLFFTRNGLRGDNARQYRGGALARLWTLDLTGTAEARPLVTEGANDRLPMPYRTAAGERIAFLSDRDGTINLWSVNAQGQDLRQHTTHKGWDIRHASVDGGVAVYALGADLYRVDLNANTTSAAPTPIAIQLSGDFEQQRQRWVKKPQDFLTSVALAPNGERVLLASRGRLATQGLGQLRRAELPQAPDSRCLKGLFSADSKQVLALCDFSGEREVWRFAANGLGKPEQITRDARAQRKDMALSPDGRYLAHTDKEGHLYLSDLKGNSGRLITRDSRNASIANLTWSPDSRSLAFTQALSDINRDQLQLFNLADNKIHTVSSERYDSDSPAFSPDGRWLYFVSNRQFTATGRGSPWGDRNMGPYFDRGSKLFALALQPGLRFPFAPKDELEPPEPKPELKPELKPEQRADAAKVDGKAEPTKAEIKPEAKPEAKPKPPIHFAGLRERLFELPLPAGNYSGLTTDGKRLWFLDAEINGGERKSVLKTAAIDNQGGNIETVASDVRSIELSADGKKMLVVRNGAPGAAPELILGDAGPKLPAELAKFQVRWSDWQIATDPRAEWRQMFADGWRMHRDYFYDKAMHGVDWPAMRAKYEPLVERVSDRAELAELMAQMIGELGALHSQVNAGDQRQAPEEPGLAGLGAQLARTAEGLRIERIYRADPELPSELGPLARTELGLKDGDLITHINGRKANEVAHEVELLRGQAGKQVLLQIKPAHGGPELQRIVTPVTRQREQQLRYADWRFGRAQAVEKASNGRIGYVHLRAMGPADIADFAREFYTHVDREGLIIDVRFNGGGSIDSWILEKLLRRAWAYWQPRSPGGAPVRSNMQQTFRGQVVVLQNEHTYSDGETFAEGFKRLGLGPLIGTTTSGAGVWLSDQNRLMDNGIMRAAETGQIAPDGRFLVEGIGVKPDLEVDNLPRASFMGADAQLDAAIATLNKAMAEKPRAEPKPGAYPRPVSLK</sequence>
<dbReference type="EC" id="3.4.21.-" evidence="7"/>
<feature type="chain" id="PRO_5014918789" description="Tricorn protease homolog" evidence="11">
    <location>
        <begin position="28"/>
        <end position="1143"/>
    </location>
</feature>
<dbReference type="SMART" id="SM00245">
    <property type="entry name" value="TSPc"/>
    <property type="match status" value="1"/>
</dbReference>
<dbReference type="Gene3D" id="2.30.42.10">
    <property type="match status" value="1"/>
</dbReference>
<keyword evidence="11" id="KW-0732">Signal</keyword>
<reference evidence="13 14" key="1">
    <citation type="submission" date="2018-01" db="EMBL/GenBank/DDBJ databases">
        <title>Draft genome sequence of Paucibacter aquatile CR182 isolated from freshwater of the Nakdong River.</title>
        <authorList>
            <person name="Choi A."/>
            <person name="Chung E.J."/>
        </authorList>
    </citation>
    <scope>NUCLEOTIDE SEQUENCE [LARGE SCALE GENOMIC DNA]</scope>
    <source>
        <strain evidence="13 14">CR182</strain>
    </source>
</reference>
<feature type="region of interest" description="Disordered" evidence="10">
    <location>
        <begin position="563"/>
        <end position="617"/>
    </location>
</feature>
<feature type="active site" description="Nucleophile" evidence="8">
    <location>
        <position position="1029"/>
    </location>
</feature>
<dbReference type="InterPro" id="IPR029414">
    <property type="entry name" value="Tricorn_PDZ"/>
</dbReference>
<feature type="signal peptide" evidence="11">
    <location>
        <begin position="1"/>
        <end position="27"/>
    </location>
</feature>
<evidence type="ECO:0000256" key="3">
    <source>
        <dbReference type="ARBA" id="ARBA00022490"/>
    </source>
</evidence>
<keyword evidence="3 7" id="KW-0963">Cytoplasm</keyword>
<keyword evidence="5 7" id="KW-0378">Hydrolase</keyword>
<comment type="function">
    <text evidence="7">Degrades oligopeptides.</text>
</comment>
<dbReference type="InterPro" id="IPR012393">
    <property type="entry name" value="Tricorn_protease"/>
</dbReference>
<dbReference type="PANTHER" id="PTHR43253">
    <property type="entry name" value="TRICORN PROTEASE HOMOLOG 2-RELATED"/>
    <property type="match status" value="1"/>
</dbReference>
<dbReference type="Pfam" id="PF14685">
    <property type="entry name" value="PDZ_Tricorn"/>
    <property type="match status" value="1"/>
</dbReference>
<dbReference type="Pfam" id="PF26549">
    <property type="entry name" value="Tricorn_N"/>
    <property type="match status" value="1"/>
</dbReference>
<dbReference type="GO" id="GO:0005737">
    <property type="term" value="C:cytoplasm"/>
    <property type="evidence" value="ECO:0007669"/>
    <property type="project" value="UniProtKB-SubCell"/>
</dbReference>
<dbReference type="PANTHER" id="PTHR43253:SF1">
    <property type="entry name" value="TRICORN PROTEASE HOMOLOG 2-RELATED"/>
    <property type="match status" value="1"/>
</dbReference>
<organism evidence="13 14">
    <name type="scientific">Kinneretia aquatilis</name>
    <dbReference type="NCBI Taxonomy" id="2070761"/>
    <lineage>
        <taxon>Bacteria</taxon>
        <taxon>Pseudomonadati</taxon>
        <taxon>Pseudomonadota</taxon>
        <taxon>Betaproteobacteria</taxon>
        <taxon>Burkholderiales</taxon>
        <taxon>Sphaerotilaceae</taxon>
        <taxon>Roseateles</taxon>
    </lineage>
</organism>
<dbReference type="AlphaFoldDB" id="A0A2N8L415"/>
<name>A0A2N8L415_9BURK</name>
<evidence type="ECO:0000256" key="8">
    <source>
        <dbReference type="PIRSR" id="PIRSR036421-1"/>
    </source>
</evidence>
<evidence type="ECO:0000256" key="2">
    <source>
        <dbReference type="ARBA" id="ARBA00008524"/>
    </source>
</evidence>
<dbReference type="Pfam" id="PF14684">
    <property type="entry name" value="Tricorn_C1"/>
    <property type="match status" value="1"/>
</dbReference>
<evidence type="ECO:0000259" key="12">
    <source>
        <dbReference type="SMART" id="SM00245"/>
    </source>
</evidence>
<feature type="active site" description="Charge relay system" evidence="8">
    <location>
        <position position="802"/>
    </location>
</feature>
<dbReference type="InterPro" id="IPR028204">
    <property type="entry name" value="Tricorn_C1"/>
</dbReference>
<dbReference type="Gene3D" id="3.90.226.10">
    <property type="entry name" value="2-enoyl-CoA Hydratase, Chain A, domain 1"/>
    <property type="match status" value="1"/>
</dbReference>
<dbReference type="SUPFAM" id="SSF82171">
    <property type="entry name" value="DPP6 N-terminal domain-like"/>
    <property type="match status" value="1"/>
</dbReference>
<proteinExistence type="inferred from homology"/>
<evidence type="ECO:0000313" key="14">
    <source>
        <dbReference type="Proteomes" id="UP000235916"/>
    </source>
</evidence>
<feature type="domain" description="Tail specific protease" evidence="12">
    <location>
        <begin position="888"/>
        <end position="1098"/>
    </location>
</feature>
<dbReference type="Pfam" id="PF26550">
    <property type="entry name" value="Tricorn_2nd"/>
    <property type="match status" value="1"/>
</dbReference>
<feature type="active site" description="Charge relay system" evidence="8">
    <location>
        <position position="1087"/>
    </location>
</feature>
<comment type="similarity">
    <text evidence="2 7">Belongs to the peptidase S41B family.</text>
</comment>
<comment type="caution">
    <text evidence="13">The sequence shown here is derived from an EMBL/GenBank/DDBJ whole genome shotgun (WGS) entry which is preliminary data.</text>
</comment>
<gene>
    <name evidence="13" type="ORF">C1O66_00960</name>
</gene>
<evidence type="ECO:0000256" key="7">
    <source>
        <dbReference type="PIRNR" id="PIRNR036421"/>
    </source>
</evidence>
<evidence type="ECO:0000256" key="10">
    <source>
        <dbReference type="SAM" id="MobiDB-lite"/>
    </source>
</evidence>
<keyword evidence="4 7" id="KW-0645">Protease</keyword>
<dbReference type="GO" id="GO:0006508">
    <property type="term" value="P:proteolysis"/>
    <property type="evidence" value="ECO:0007669"/>
    <property type="project" value="UniProtKB-UniRule"/>
</dbReference>
<dbReference type="SUPFAM" id="SSF52096">
    <property type="entry name" value="ClpP/crotonase"/>
    <property type="match status" value="1"/>
</dbReference>
<dbReference type="CDD" id="cd07562">
    <property type="entry name" value="Peptidase_S41_TRI"/>
    <property type="match status" value="1"/>
</dbReference>
<dbReference type="Gene3D" id="3.30.750.44">
    <property type="match status" value="1"/>
</dbReference>
<evidence type="ECO:0000256" key="4">
    <source>
        <dbReference type="ARBA" id="ARBA00022670"/>
    </source>
</evidence>
<keyword evidence="6 7" id="KW-0720">Serine protease</keyword>
<evidence type="ECO:0000313" key="13">
    <source>
        <dbReference type="EMBL" id="PND40447.1"/>
    </source>
</evidence>
<keyword evidence="14" id="KW-1185">Reference proteome</keyword>
<feature type="region of interest" description="Disordered" evidence="10">
    <location>
        <begin position="1124"/>
        <end position="1143"/>
    </location>
</feature>
<dbReference type="EMBL" id="POSP01000001">
    <property type="protein sequence ID" value="PND40447.1"/>
    <property type="molecule type" value="Genomic_DNA"/>
</dbReference>
<dbReference type="OrthoDB" id="9758793at2"/>
<accession>A0A2N8L415</accession>
<dbReference type="PIRSF" id="PIRSF036421">
    <property type="entry name" value="Tricorn_protease"/>
    <property type="match status" value="1"/>
</dbReference>
<dbReference type="Pfam" id="PF03572">
    <property type="entry name" value="Peptidase_S41"/>
    <property type="match status" value="1"/>
</dbReference>
<dbReference type="SUPFAM" id="SSF50156">
    <property type="entry name" value="PDZ domain-like"/>
    <property type="match status" value="1"/>
</dbReference>
<dbReference type="InterPro" id="IPR015943">
    <property type="entry name" value="WD40/YVTN_repeat-like_dom_sf"/>
</dbReference>
<protein>
    <recommendedName>
        <fullName evidence="7">Tricorn protease homolog</fullName>
        <ecNumber evidence="7">3.4.21.-</ecNumber>
    </recommendedName>
</protein>
<dbReference type="GO" id="GO:0008236">
    <property type="term" value="F:serine-type peptidase activity"/>
    <property type="evidence" value="ECO:0007669"/>
    <property type="project" value="UniProtKB-UniRule"/>
</dbReference>
<feature type="compositionally biased region" description="Basic and acidic residues" evidence="10">
    <location>
        <begin position="566"/>
        <end position="615"/>
    </location>
</feature>